<dbReference type="Proteomes" id="UP000594638">
    <property type="component" value="Unassembled WGS sequence"/>
</dbReference>
<accession>A0A8S0UCW8</accession>
<sequence>PDKGSAIPIDWVAYRMNCDHVSDRLDVGYWPAVVRDHGCCRNGRIRLKHNATVRKFGHDFLQIPASWWPMVGWRL</sequence>
<name>A0A8S0UCW8_OLEEU</name>
<protein>
    <submittedName>
        <fullName evidence="1">Uncharacterized protein</fullName>
    </submittedName>
</protein>
<organism evidence="1 2">
    <name type="scientific">Olea europaea subsp. europaea</name>
    <dbReference type="NCBI Taxonomy" id="158383"/>
    <lineage>
        <taxon>Eukaryota</taxon>
        <taxon>Viridiplantae</taxon>
        <taxon>Streptophyta</taxon>
        <taxon>Embryophyta</taxon>
        <taxon>Tracheophyta</taxon>
        <taxon>Spermatophyta</taxon>
        <taxon>Magnoliopsida</taxon>
        <taxon>eudicotyledons</taxon>
        <taxon>Gunneridae</taxon>
        <taxon>Pentapetalae</taxon>
        <taxon>asterids</taxon>
        <taxon>lamiids</taxon>
        <taxon>Lamiales</taxon>
        <taxon>Oleaceae</taxon>
        <taxon>Oleeae</taxon>
        <taxon>Olea</taxon>
    </lineage>
</organism>
<gene>
    <name evidence="1" type="ORF">OLEA9_A098982</name>
</gene>
<reference evidence="1 2" key="1">
    <citation type="submission" date="2019-12" db="EMBL/GenBank/DDBJ databases">
        <authorList>
            <person name="Alioto T."/>
            <person name="Alioto T."/>
            <person name="Gomez Garrido J."/>
        </authorList>
    </citation>
    <scope>NUCLEOTIDE SEQUENCE [LARGE SCALE GENOMIC DNA]</scope>
</reference>
<keyword evidence="2" id="KW-1185">Reference proteome</keyword>
<evidence type="ECO:0000313" key="2">
    <source>
        <dbReference type="Proteomes" id="UP000594638"/>
    </source>
</evidence>
<dbReference type="EMBL" id="CACTIH010007578">
    <property type="protein sequence ID" value="CAA3015898.1"/>
    <property type="molecule type" value="Genomic_DNA"/>
</dbReference>
<comment type="caution">
    <text evidence="1">The sequence shown here is derived from an EMBL/GenBank/DDBJ whole genome shotgun (WGS) entry which is preliminary data.</text>
</comment>
<feature type="non-terminal residue" evidence="1">
    <location>
        <position position="1"/>
    </location>
</feature>
<dbReference type="Gramene" id="OE9A098982T1">
    <property type="protein sequence ID" value="OE9A098982C1"/>
    <property type="gene ID" value="OE9A098982"/>
</dbReference>
<dbReference type="AlphaFoldDB" id="A0A8S0UCW8"/>
<evidence type="ECO:0000313" key="1">
    <source>
        <dbReference type="EMBL" id="CAA3015898.1"/>
    </source>
</evidence>
<proteinExistence type="predicted"/>